<organism evidence="5">
    <name type="scientific">Dendrolimus kikuchii nucleopolyhedrovirus</name>
    <dbReference type="NCBI Taxonomy" id="1219875"/>
    <lineage>
        <taxon>Viruses</taxon>
        <taxon>Viruses incertae sedis</taxon>
        <taxon>Naldaviricetes</taxon>
        <taxon>Lefavirales</taxon>
        <taxon>Baculoviridae</taxon>
        <taxon>Alphabaculovirus</taxon>
    </lineage>
</organism>
<keyword evidence="1" id="KW-0540">Nuclease</keyword>
<dbReference type="SUPFAM" id="SSF52980">
    <property type="entry name" value="Restriction endonuclease-like"/>
    <property type="match status" value="1"/>
</dbReference>
<dbReference type="PANTHER" id="PTHR46609:SF8">
    <property type="entry name" value="YQAJ VIRAL RECOMBINASE DOMAIN-CONTAINING PROTEIN"/>
    <property type="match status" value="1"/>
</dbReference>
<evidence type="ECO:0000256" key="3">
    <source>
        <dbReference type="ARBA" id="ARBA00022801"/>
    </source>
</evidence>
<dbReference type="GO" id="GO:0004519">
    <property type="term" value="F:endonuclease activity"/>
    <property type="evidence" value="ECO:0007669"/>
    <property type="project" value="UniProtKB-KW"/>
</dbReference>
<dbReference type="Gene3D" id="3.90.320.10">
    <property type="match status" value="1"/>
</dbReference>
<dbReference type="GO" id="GO:0004527">
    <property type="term" value="F:exonuclease activity"/>
    <property type="evidence" value="ECO:0007669"/>
    <property type="project" value="UniProtKB-KW"/>
</dbReference>
<dbReference type="EMBL" id="JX193905">
    <property type="protein sequence ID" value="AFS51897.1"/>
    <property type="molecule type" value="Genomic_DNA"/>
</dbReference>
<name>V9LSR5_9ABAC</name>
<dbReference type="InterPro" id="IPR034720">
    <property type="entry name" value="Viral_alk_exo"/>
</dbReference>
<evidence type="ECO:0000256" key="2">
    <source>
        <dbReference type="ARBA" id="ARBA00022759"/>
    </source>
</evidence>
<sequence>MFASLNRTEFELFDKYKFNNYVKNIAATPQQIADWQLKKNIIPKPLTRDDILRIEKATRGQSKNELWVLLRLDRNTASMSSPSYYRNDHSSDGVANILKKPALLFGNAQELRLKANNTLVFERMRAQIENRTTIRCRVVETVIDCGMFFSELGLHAASPDAYFALDDGTWIPVEIKCPYNYRDTTVEQMRAALGSRKARYRVKHTALSVNRVGEPVFEIVKTDPHYRQMQRQMYVMKSLMCFYVVQFKNSLVVKTVNRDGDFFNKEMATETRAYAAFALENLNNAKRFQRTDKRLQSFAINKRQDHNYSDAQINRLVEHGMYLQYGYIKCAYCAEFSKDSRDNFDDVLASKHVNCDRIVAIKRRGHTAGAVFDNPEYFDHVKRYRSLVKCAQYKLRAQRLALFGYYMSECGRLKTFCCGKLHTGIDESVEAAPHHTADCVYYVNMLNRPALCQYVEPTGDL</sequence>
<proteinExistence type="predicted"/>
<evidence type="ECO:0000256" key="4">
    <source>
        <dbReference type="ARBA" id="ARBA00022839"/>
    </source>
</evidence>
<gene>
    <name evidence="5" type="primary">alk-exo</name>
</gene>
<dbReference type="InterPro" id="IPR011335">
    <property type="entry name" value="Restrct_endonuc-II-like"/>
</dbReference>
<keyword evidence="2" id="KW-0255">Endonuclease</keyword>
<dbReference type="PANTHER" id="PTHR46609">
    <property type="entry name" value="EXONUCLEASE, PHAGE-TYPE/RECB, C-TERMINAL DOMAIN-CONTAINING PROTEIN"/>
    <property type="match status" value="1"/>
</dbReference>
<evidence type="ECO:0000313" key="5">
    <source>
        <dbReference type="EMBL" id="AFS51897.1"/>
    </source>
</evidence>
<dbReference type="Pfam" id="PF01771">
    <property type="entry name" value="Viral_alk_exo"/>
    <property type="match status" value="1"/>
</dbReference>
<keyword evidence="4 5" id="KW-0269">Exonuclease</keyword>
<evidence type="ECO:0000256" key="1">
    <source>
        <dbReference type="ARBA" id="ARBA00022722"/>
    </source>
</evidence>
<dbReference type="InterPro" id="IPR051703">
    <property type="entry name" value="NF-kappa-B_Signaling_Reg"/>
</dbReference>
<accession>V9LSR5</accession>
<dbReference type="InterPro" id="IPR011604">
    <property type="entry name" value="PDDEXK-like_dom_sf"/>
</dbReference>
<reference evidence="5" key="1">
    <citation type="submission" date="2012-06" db="EMBL/GenBank/DDBJ databases">
        <title>Genomic sequencing and analysis of the Dendrolimus kikuchii nucleopolyhedrovirus.</title>
        <authorList>
            <person name="Yang M.M."/>
        </authorList>
    </citation>
    <scope>NUCLEOTIDE SEQUENCE</scope>
    <source>
        <strain evidence="5">YN</strain>
    </source>
</reference>
<keyword evidence="3" id="KW-0378">Hydrolase</keyword>
<protein>
    <submittedName>
        <fullName evidence="5">Alkaline exonuclease</fullName>
    </submittedName>
</protein>